<dbReference type="EMBL" id="CP089983">
    <property type="protein sequence ID" value="WXB04701.1"/>
    <property type="molecule type" value="Genomic_DNA"/>
</dbReference>
<dbReference type="Proteomes" id="UP001374803">
    <property type="component" value="Chromosome"/>
</dbReference>
<evidence type="ECO:0000313" key="5">
    <source>
        <dbReference type="EMBL" id="WXB04701.1"/>
    </source>
</evidence>
<protein>
    <submittedName>
        <fullName evidence="5">Helix-turn-helix domain-containing protein</fullName>
    </submittedName>
</protein>
<dbReference type="SUPFAM" id="SSF52317">
    <property type="entry name" value="Class I glutamine amidotransferase-like"/>
    <property type="match status" value="1"/>
</dbReference>
<dbReference type="PROSITE" id="PS00041">
    <property type="entry name" value="HTH_ARAC_FAMILY_1"/>
    <property type="match status" value="1"/>
</dbReference>
<accession>A0ABZ2L185</accession>
<dbReference type="PANTHER" id="PTHR43130:SF3">
    <property type="entry name" value="HTH-TYPE TRANSCRIPTIONAL REGULATOR RV1931C"/>
    <property type="match status" value="1"/>
</dbReference>
<feature type="domain" description="HTH araC/xylS-type" evidence="4">
    <location>
        <begin position="224"/>
        <end position="322"/>
    </location>
</feature>
<dbReference type="PROSITE" id="PS01124">
    <property type="entry name" value="HTH_ARAC_FAMILY_2"/>
    <property type="match status" value="1"/>
</dbReference>
<keyword evidence="2" id="KW-0238">DNA-binding</keyword>
<keyword evidence="1" id="KW-0805">Transcription regulation</keyword>
<evidence type="ECO:0000256" key="2">
    <source>
        <dbReference type="ARBA" id="ARBA00023125"/>
    </source>
</evidence>
<dbReference type="SUPFAM" id="SSF46689">
    <property type="entry name" value="Homeodomain-like"/>
    <property type="match status" value="2"/>
</dbReference>
<evidence type="ECO:0000256" key="1">
    <source>
        <dbReference type="ARBA" id="ARBA00023015"/>
    </source>
</evidence>
<dbReference type="Pfam" id="PF01965">
    <property type="entry name" value="DJ-1_PfpI"/>
    <property type="match status" value="1"/>
</dbReference>
<dbReference type="Pfam" id="PF12833">
    <property type="entry name" value="HTH_18"/>
    <property type="match status" value="1"/>
</dbReference>
<dbReference type="InterPro" id="IPR002818">
    <property type="entry name" value="DJ-1/PfpI"/>
</dbReference>
<dbReference type="Gene3D" id="1.10.10.60">
    <property type="entry name" value="Homeodomain-like"/>
    <property type="match status" value="1"/>
</dbReference>
<dbReference type="InterPro" id="IPR052158">
    <property type="entry name" value="INH-QAR"/>
</dbReference>
<proteinExistence type="predicted"/>
<reference evidence="5" key="1">
    <citation type="submission" date="2021-12" db="EMBL/GenBank/DDBJ databases">
        <title>Discovery of the Pendulisporaceae a myxobacterial family with distinct sporulation behavior and unique specialized metabolism.</title>
        <authorList>
            <person name="Garcia R."/>
            <person name="Popoff A."/>
            <person name="Bader C.D."/>
            <person name="Loehr J."/>
            <person name="Walesch S."/>
            <person name="Walt C."/>
            <person name="Boldt J."/>
            <person name="Bunk B."/>
            <person name="Haeckl F.J.F.P.J."/>
            <person name="Gunesch A.P."/>
            <person name="Birkelbach J."/>
            <person name="Nuebel U."/>
            <person name="Pietschmann T."/>
            <person name="Bach T."/>
            <person name="Mueller R."/>
        </authorList>
    </citation>
    <scope>NUCLEOTIDE SEQUENCE</scope>
    <source>
        <strain evidence="5">MSr11367</strain>
    </source>
</reference>
<evidence type="ECO:0000259" key="4">
    <source>
        <dbReference type="PROSITE" id="PS01124"/>
    </source>
</evidence>
<dbReference type="PANTHER" id="PTHR43130">
    <property type="entry name" value="ARAC-FAMILY TRANSCRIPTIONAL REGULATOR"/>
    <property type="match status" value="1"/>
</dbReference>
<evidence type="ECO:0000313" key="6">
    <source>
        <dbReference type="Proteomes" id="UP001374803"/>
    </source>
</evidence>
<dbReference type="SMART" id="SM00342">
    <property type="entry name" value="HTH_ARAC"/>
    <property type="match status" value="1"/>
</dbReference>
<name>A0ABZ2L185_9BACT</name>
<dbReference type="InterPro" id="IPR018060">
    <property type="entry name" value="HTH_AraC"/>
</dbReference>
<organism evidence="5 6">
    <name type="scientific">Pendulispora rubella</name>
    <dbReference type="NCBI Taxonomy" id="2741070"/>
    <lineage>
        <taxon>Bacteria</taxon>
        <taxon>Pseudomonadati</taxon>
        <taxon>Myxococcota</taxon>
        <taxon>Myxococcia</taxon>
        <taxon>Myxococcales</taxon>
        <taxon>Sorangiineae</taxon>
        <taxon>Pendulisporaceae</taxon>
        <taxon>Pendulispora</taxon>
    </lineage>
</organism>
<dbReference type="InterPro" id="IPR018062">
    <property type="entry name" value="HTH_AraC-typ_CS"/>
</dbReference>
<keyword evidence="6" id="KW-1185">Reference proteome</keyword>
<dbReference type="CDD" id="cd03137">
    <property type="entry name" value="GATase1_AraC_1"/>
    <property type="match status" value="1"/>
</dbReference>
<dbReference type="InterPro" id="IPR009057">
    <property type="entry name" value="Homeodomain-like_sf"/>
</dbReference>
<dbReference type="InterPro" id="IPR029062">
    <property type="entry name" value="Class_I_gatase-like"/>
</dbReference>
<gene>
    <name evidence="5" type="ORF">LVJ94_48385</name>
</gene>
<sequence>MSNADRSPETASTVAVVAFEGISPFHLSVPCMVFGDDLARLGVPRYRLLICGEKTGPMATLSGFDIDVKHDLSAMAHANTVIVPAWRDPDERPPAALLKALRKAHARGARIVGLCLGAFVLAEAGLLDGRTASTHWVWADDFARKYPHVRLDQKVLYVDEGDILTSAGTAAAIDCCLHLLRRDHGADVANRIARRMVVAPHRHGGQAQYIEQPLPETGGSDQLAITLDWAIEHLEQPLSLDMLARKAAMSRRNFTRRFKMKTGTTVSQWLLNHRLSSAQRLLETSDKAIDRIAEIVGFGSSVSLRQHFTSAFSVSPAAYRKQFRRAREPSCIANVESSRKFQHR</sequence>
<keyword evidence="3" id="KW-0804">Transcription</keyword>
<dbReference type="Gene3D" id="3.40.50.880">
    <property type="match status" value="1"/>
</dbReference>
<evidence type="ECO:0000256" key="3">
    <source>
        <dbReference type="ARBA" id="ARBA00023163"/>
    </source>
</evidence>
<dbReference type="RefSeq" id="WP_394834345.1">
    <property type="nucleotide sequence ID" value="NZ_CP089929.1"/>
</dbReference>